<accession>A0A085N8I3</accession>
<evidence type="ECO:0000313" key="2">
    <source>
        <dbReference type="EMBL" id="KFD65779.1"/>
    </source>
</evidence>
<organism evidence="2">
    <name type="scientific">Trichuris suis</name>
    <name type="common">pig whipworm</name>
    <dbReference type="NCBI Taxonomy" id="68888"/>
    <lineage>
        <taxon>Eukaryota</taxon>
        <taxon>Metazoa</taxon>
        <taxon>Ecdysozoa</taxon>
        <taxon>Nematoda</taxon>
        <taxon>Enoplea</taxon>
        <taxon>Dorylaimia</taxon>
        <taxon>Trichinellida</taxon>
        <taxon>Trichuridae</taxon>
        <taxon>Trichuris</taxon>
    </lineage>
</organism>
<feature type="region of interest" description="Disordered" evidence="1">
    <location>
        <begin position="26"/>
        <end position="77"/>
    </location>
</feature>
<reference evidence="2" key="1">
    <citation type="journal article" date="2014" name="Nat. Genet.">
        <title>Genome and transcriptome of the porcine whipworm Trichuris suis.</title>
        <authorList>
            <person name="Jex A.R."/>
            <person name="Nejsum P."/>
            <person name="Schwarz E.M."/>
            <person name="Hu L."/>
            <person name="Young N.D."/>
            <person name="Hall R.S."/>
            <person name="Korhonen P.K."/>
            <person name="Liao S."/>
            <person name="Thamsborg S."/>
            <person name="Xia J."/>
            <person name="Xu P."/>
            <person name="Wang S."/>
            <person name="Scheerlinck J.P."/>
            <person name="Hofmann A."/>
            <person name="Sternberg P.W."/>
            <person name="Wang J."/>
            <person name="Gasser R.B."/>
        </authorList>
    </citation>
    <scope>NUCLEOTIDE SEQUENCE [LARGE SCALE GENOMIC DNA]</scope>
    <source>
        <strain evidence="2">DCEP-RM93F</strain>
    </source>
</reference>
<sequence>MKMVQSRNCWTEEYKEMQRSIFFFLEPQSWTDDTYPRRHTKPEEEEEQQQQQYEPYNSNNSSNRPNRRTKKKTNAQG</sequence>
<evidence type="ECO:0000256" key="1">
    <source>
        <dbReference type="SAM" id="MobiDB-lite"/>
    </source>
</evidence>
<dbReference type="Proteomes" id="UP000030758">
    <property type="component" value="Unassembled WGS sequence"/>
</dbReference>
<feature type="compositionally biased region" description="Basic residues" evidence="1">
    <location>
        <begin position="65"/>
        <end position="77"/>
    </location>
</feature>
<feature type="non-terminal residue" evidence="2">
    <location>
        <position position="77"/>
    </location>
</feature>
<dbReference type="EMBL" id="KL367532">
    <property type="protein sequence ID" value="KFD65779.1"/>
    <property type="molecule type" value="Genomic_DNA"/>
</dbReference>
<gene>
    <name evidence="2" type="ORF">M514_21991</name>
</gene>
<name>A0A085N8I3_9BILA</name>
<protein>
    <submittedName>
        <fullName evidence="2">Uncharacterized protein</fullName>
    </submittedName>
</protein>
<proteinExistence type="predicted"/>
<dbReference type="AlphaFoldDB" id="A0A085N8I3"/>
<feature type="compositionally biased region" description="Low complexity" evidence="1">
    <location>
        <begin position="49"/>
        <end position="64"/>
    </location>
</feature>